<keyword evidence="4 15" id="KW-0479">Metal-binding</keyword>
<dbReference type="InterPro" id="IPR041679">
    <property type="entry name" value="DNA2/NAM7-like_C"/>
</dbReference>
<dbReference type="Pfam" id="PF18141">
    <property type="entry name" value="UPF1_1B_dom"/>
    <property type="match status" value="1"/>
</dbReference>
<dbReference type="Pfam" id="PF09416">
    <property type="entry name" value="UPF1_Zn_bind"/>
    <property type="match status" value="1"/>
</dbReference>
<dbReference type="PROSITE" id="PS51997">
    <property type="entry name" value="UPF1_CH_RICH"/>
    <property type="match status" value="1"/>
</dbReference>
<dbReference type="InterPro" id="IPR041677">
    <property type="entry name" value="DNA2/NAM7_AAA_11"/>
</dbReference>
<keyword evidence="5" id="KW-0547">Nucleotide-binding</keyword>
<evidence type="ECO:0000313" key="19">
    <source>
        <dbReference type="Proteomes" id="UP000886523"/>
    </source>
</evidence>
<feature type="region of interest" description="CC/SHH/C" evidence="15">
    <location>
        <begin position="125"/>
        <end position="153"/>
    </location>
</feature>
<evidence type="ECO:0000256" key="3">
    <source>
        <dbReference type="ARBA" id="ARBA00022490"/>
    </source>
</evidence>
<dbReference type="GO" id="GO:0003678">
    <property type="term" value="F:DNA helicase activity"/>
    <property type="evidence" value="ECO:0007669"/>
    <property type="project" value="UniProtKB-EC"/>
</dbReference>
<keyword evidence="11" id="KW-0866">Nonsense-mediated mRNA decay</keyword>
<feature type="region of interest" description="Disordered" evidence="16">
    <location>
        <begin position="1007"/>
        <end position="1036"/>
    </location>
</feature>
<dbReference type="GO" id="GO:0016787">
    <property type="term" value="F:hydrolase activity"/>
    <property type="evidence" value="ECO:0007669"/>
    <property type="project" value="UniProtKB-KW"/>
</dbReference>
<dbReference type="PANTHER" id="PTHR10887:SF364">
    <property type="entry name" value="REGULATOR OF NONSENSE TRANSCRIPTS 1"/>
    <property type="match status" value="1"/>
</dbReference>
<evidence type="ECO:0000256" key="1">
    <source>
        <dbReference type="ARBA" id="ARBA00004496"/>
    </source>
</evidence>
<dbReference type="GO" id="GO:0008270">
    <property type="term" value="F:zinc ion binding"/>
    <property type="evidence" value="ECO:0007669"/>
    <property type="project" value="UniProtKB-UniRule"/>
</dbReference>
<dbReference type="OrthoDB" id="6513042at2759"/>
<keyword evidence="7" id="KW-0378">Hydrolase</keyword>
<keyword evidence="10" id="KW-0067">ATP-binding</keyword>
<evidence type="ECO:0000256" key="7">
    <source>
        <dbReference type="ARBA" id="ARBA00022801"/>
    </source>
</evidence>
<dbReference type="FunFam" id="3.40.50.300:FF:000097">
    <property type="entry name" value="Regulator of nonsense transcripts 1"/>
    <property type="match status" value="1"/>
</dbReference>
<dbReference type="CDD" id="cd21407">
    <property type="entry name" value="1B_UPF1-like"/>
    <property type="match status" value="1"/>
</dbReference>
<dbReference type="InterPro" id="IPR047187">
    <property type="entry name" value="SF1_C_Upf1"/>
</dbReference>
<evidence type="ECO:0000256" key="14">
    <source>
        <dbReference type="ARBA" id="ARBA00055561"/>
    </source>
</evidence>
<proteinExistence type="inferred from homology"/>
<reference evidence="18" key="1">
    <citation type="journal article" date="2020" name="Nat. Commun.">
        <title>Large-scale genome sequencing of mycorrhizal fungi provides insights into the early evolution of symbiotic traits.</title>
        <authorList>
            <person name="Miyauchi S."/>
            <person name="Kiss E."/>
            <person name="Kuo A."/>
            <person name="Drula E."/>
            <person name="Kohler A."/>
            <person name="Sanchez-Garcia M."/>
            <person name="Morin E."/>
            <person name="Andreopoulos B."/>
            <person name="Barry K.W."/>
            <person name="Bonito G."/>
            <person name="Buee M."/>
            <person name="Carver A."/>
            <person name="Chen C."/>
            <person name="Cichocki N."/>
            <person name="Clum A."/>
            <person name="Culley D."/>
            <person name="Crous P.W."/>
            <person name="Fauchery L."/>
            <person name="Girlanda M."/>
            <person name="Hayes R.D."/>
            <person name="Keri Z."/>
            <person name="LaButti K."/>
            <person name="Lipzen A."/>
            <person name="Lombard V."/>
            <person name="Magnuson J."/>
            <person name="Maillard F."/>
            <person name="Murat C."/>
            <person name="Nolan M."/>
            <person name="Ohm R.A."/>
            <person name="Pangilinan J."/>
            <person name="Pereira M.F."/>
            <person name="Perotto S."/>
            <person name="Peter M."/>
            <person name="Pfister S."/>
            <person name="Riley R."/>
            <person name="Sitrit Y."/>
            <person name="Stielow J.B."/>
            <person name="Szollosi G."/>
            <person name="Zifcakova L."/>
            <person name="Stursova M."/>
            <person name="Spatafora J.W."/>
            <person name="Tedersoo L."/>
            <person name="Vaario L.M."/>
            <person name="Yamada A."/>
            <person name="Yan M."/>
            <person name="Wang P."/>
            <person name="Xu J."/>
            <person name="Bruns T."/>
            <person name="Baldrian P."/>
            <person name="Vilgalys R."/>
            <person name="Dunand C."/>
            <person name="Henrissat B."/>
            <person name="Grigoriev I.V."/>
            <person name="Hibbett D."/>
            <person name="Nagy L.G."/>
            <person name="Martin F.M."/>
        </authorList>
    </citation>
    <scope>NUCLEOTIDE SEQUENCE</scope>
    <source>
        <strain evidence="18">UP504</strain>
    </source>
</reference>
<comment type="caution">
    <text evidence="18">The sequence shown here is derived from an EMBL/GenBank/DDBJ whole genome shotgun (WGS) entry which is preliminary data.</text>
</comment>
<comment type="catalytic activity">
    <reaction evidence="13">
        <text>ATP + H2O = ADP + phosphate + H(+)</text>
        <dbReference type="Rhea" id="RHEA:13065"/>
        <dbReference type="ChEBI" id="CHEBI:15377"/>
        <dbReference type="ChEBI" id="CHEBI:15378"/>
        <dbReference type="ChEBI" id="CHEBI:30616"/>
        <dbReference type="ChEBI" id="CHEBI:43474"/>
        <dbReference type="ChEBI" id="CHEBI:456216"/>
        <dbReference type="EC" id="3.6.4.13"/>
    </reaction>
    <physiologicalReaction direction="left-to-right" evidence="13">
        <dbReference type="Rhea" id="RHEA:13066"/>
    </physiologicalReaction>
</comment>
<dbReference type="Gene3D" id="3.40.50.300">
    <property type="entry name" value="P-loop containing nucleotide triphosphate hydrolases"/>
    <property type="match status" value="2"/>
</dbReference>
<evidence type="ECO:0000256" key="15">
    <source>
        <dbReference type="PROSITE-ProRule" id="PRU01341"/>
    </source>
</evidence>
<dbReference type="InterPro" id="IPR027417">
    <property type="entry name" value="P-loop_NTPase"/>
</dbReference>
<dbReference type="CDD" id="cd18808">
    <property type="entry name" value="SF1_C_Upf1"/>
    <property type="match status" value="1"/>
</dbReference>
<evidence type="ECO:0000256" key="8">
    <source>
        <dbReference type="ARBA" id="ARBA00022806"/>
    </source>
</evidence>
<keyword evidence="19" id="KW-1185">Reference proteome</keyword>
<keyword evidence="9 15" id="KW-0862">Zinc</keyword>
<dbReference type="EMBL" id="MU129162">
    <property type="protein sequence ID" value="KAF9505297.1"/>
    <property type="molecule type" value="Genomic_DNA"/>
</dbReference>
<dbReference type="GO" id="GO:0000184">
    <property type="term" value="P:nuclear-transcribed mRNA catabolic process, nonsense-mediated decay"/>
    <property type="evidence" value="ECO:0007669"/>
    <property type="project" value="UniProtKB-KW"/>
</dbReference>
<evidence type="ECO:0000256" key="6">
    <source>
        <dbReference type="ARBA" id="ARBA00022771"/>
    </source>
</evidence>
<comment type="similarity">
    <text evidence="2">Belongs to the DNA2/NAM7 helicase family.</text>
</comment>
<feature type="region of interest" description="C4" evidence="15">
    <location>
        <begin position="171"/>
        <end position="201"/>
    </location>
</feature>
<evidence type="ECO:0000259" key="17">
    <source>
        <dbReference type="PROSITE" id="PS51997"/>
    </source>
</evidence>
<dbReference type="Pfam" id="PF13087">
    <property type="entry name" value="AAA_12"/>
    <property type="match status" value="1"/>
</dbReference>
<dbReference type="SUPFAM" id="SSF52540">
    <property type="entry name" value="P-loop containing nucleoside triphosphate hydrolases"/>
    <property type="match status" value="1"/>
</dbReference>
<dbReference type="PANTHER" id="PTHR10887">
    <property type="entry name" value="DNA2/NAM7 HELICASE FAMILY"/>
    <property type="match status" value="1"/>
</dbReference>
<protein>
    <recommendedName>
        <fullName evidence="17">Upf1 domain-containing protein</fullName>
    </recommendedName>
</protein>
<dbReference type="GO" id="GO:0003724">
    <property type="term" value="F:RNA helicase activity"/>
    <property type="evidence" value="ECO:0007669"/>
    <property type="project" value="UniProtKB-EC"/>
</dbReference>
<dbReference type="Gene3D" id="2.40.30.230">
    <property type="match status" value="1"/>
</dbReference>
<keyword evidence="8" id="KW-0347">Helicase</keyword>
<comment type="catalytic activity">
    <reaction evidence="12">
        <text>ATP + H2O = ADP + phosphate + H(+)</text>
        <dbReference type="Rhea" id="RHEA:13065"/>
        <dbReference type="ChEBI" id="CHEBI:15377"/>
        <dbReference type="ChEBI" id="CHEBI:15378"/>
        <dbReference type="ChEBI" id="CHEBI:30616"/>
        <dbReference type="ChEBI" id="CHEBI:43474"/>
        <dbReference type="ChEBI" id="CHEBI:456216"/>
        <dbReference type="EC" id="3.6.4.12"/>
    </reaction>
    <physiologicalReaction direction="left-to-right" evidence="12">
        <dbReference type="Rhea" id="RHEA:13066"/>
    </physiologicalReaction>
</comment>
<keyword evidence="3" id="KW-0963">Cytoplasm</keyword>
<evidence type="ECO:0000256" key="9">
    <source>
        <dbReference type="ARBA" id="ARBA00022833"/>
    </source>
</evidence>
<dbReference type="CDD" id="cd18039">
    <property type="entry name" value="DEXXQc_UPF1"/>
    <property type="match status" value="1"/>
</dbReference>
<name>A0A9P6DKR1_9AGAM</name>
<keyword evidence="6 15" id="KW-0863">Zinc-finger</keyword>
<dbReference type="Proteomes" id="UP000886523">
    <property type="component" value="Unassembled WGS sequence"/>
</dbReference>
<feature type="compositionally biased region" description="Polar residues" evidence="16">
    <location>
        <begin position="1012"/>
        <end position="1024"/>
    </location>
</feature>
<evidence type="ECO:0000256" key="11">
    <source>
        <dbReference type="ARBA" id="ARBA00023161"/>
    </source>
</evidence>
<evidence type="ECO:0000256" key="4">
    <source>
        <dbReference type="ARBA" id="ARBA00022723"/>
    </source>
</evidence>
<organism evidence="18 19">
    <name type="scientific">Hydnum rufescens UP504</name>
    <dbReference type="NCBI Taxonomy" id="1448309"/>
    <lineage>
        <taxon>Eukaryota</taxon>
        <taxon>Fungi</taxon>
        <taxon>Dikarya</taxon>
        <taxon>Basidiomycota</taxon>
        <taxon>Agaricomycotina</taxon>
        <taxon>Agaricomycetes</taxon>
        <taxon>Cantharellales</taxon>
        <taxon>Hydnaceae</taxon>
        <taxon>Hydnum</taxon>
    </lineage>
</organism>
<evidence type="ECO:0000256" key="2">
    <source>
        <dbReference type="ARBA" id="ARBA00007913"/>
    </source>
</evidence>
<dbReference type="Pfam" id="PF13086">
    <property type="entry name" value="AAA_11"/>
    <property type="match status" value="1"/>
</dbReference>
<dbReference type="InterPro" id="IPR040812">
    <property type="entry name" value="UPF1_1B_dom"/>
</dbReference>
<evidence type="ECO:0000256" key="12">
    <source>
        <dbReference type="ARBA" id="ARBA00048432"/>
    </source>
</evidence>
<gene>
    <name evidence="18" type="ORF">BS47DRAFT_1400522</name>
</gene>
<evidence type="ECO:0000256" key="5">
    <source>
        <dbReference type="ARBA" id="ARBA00022741"/>
    </source>
</evidence>
<feature type="region of interest" description="C3H" evidence="15">
    <location>
        <begin position="111"/>
        <end position="143"/>
    </location>
</feature>
<evidence type="ECO:0000256" key="16">
    <source>
        <dbReference type="SAM" id="MobiDB-lite"/>
    </source>
</evidence>
<dbReference type="GO" id="GO:0003723">
    <property type="term" value="F:RNA binding"/>
    <property type="evidence" value="ECO:0007669"/>
    <property type="project" value="InterPro"/>
</dbReference>
<comment type="subcellular location">
    <subcellularLocation>
        <location evidence="1">Cytoplasm</location>
    </subcellularLocation>
</comment>
<dbReference type="SMART" id="SM00382">
    <property type="entry name" value="AAA"/>
    <property type="match status" value="1"/>
</dbReference>
<dbReference type="Gene3D" id="6.10.140.1240">
    <property type="match status" value="1"/>
</dbReference>
<dbReference type="InterPro" id="IPR018999">
    <property type="entry name" value="UPF1_CH/ZBD"/>
</dbReference>
<dbReference type="InterPro" id="IPR003593">
    <property type="entry name" value="AAA+_ATPase"/>
</dbReference>
<accession>A0A9P6DKR1</accession>
<evidence type="ECO:0000313" key="18">
    <source>
        <dbReference type="EMBL" id="KAF9505297.1"/>
    </source>
</evidence>
<sequence length="1095" mass="120871">MTHPNSVAAAILSSQERFSTKSSVMDEYDYDSASQYGVGLDDTASVISGYTARTQKTNGTGSHLEHEFDALSVIDNNDPLSVNGKAVDDDFDGVLDDVKDDTVTDLPPHACSYCGIHSPASVVKCLICSKWFCNSRGNTSASHIVNHLVRAKHKEVILHAESPLGETTPECYNCGNRNVFMLGFIPAKSDTVVVLLCRQPCAAISKDISWNSALWAPLIDDRSFLSWLVKPPSEAEQLRSRQISFSQINRLEDLWRDNANATLEDLEKPGVDDEPQHILLRYDDAYQYQNIFGPLVKIEADYDKRLKESQTQTDIVVRWDIGLNQKRIAWFTLPKLESGEVRLAAGDELRLRYQVEPHKPWEGVGHVIKIPNNVSDEIGLELRKSEGVPSDCTQGFSADFVWKSTSFDRMQLAMKTFAVDEKSVSGYIYHKLLGHELEPQVLRTQMPKRFSAPGLPELNHSQMYAVKSVLQKPISLIQGPPGTGKTVTSASIVYHLAKMNPGQVLVCAPSNVAVDQLTEKIHATGLKVARLTAKSREALESSVSFLTLHSQVANNTTHVELQKLIQLKNEQGELSSSDERKYKTLIRACEKEILGAAEVICCTCVGTGDPRLSKLKFRTVLIDEATQAAEPGRVSRLVFGCGNDVSQVFHRQNQLGPVIMNKKAARAGLTQSLFERLVVLGNRPIRLQVQYRMHPCLSEFPSNMFYEGTLQNGVTAPERLRKTIDFPWPVPDAPMFFYQNLGQEEISSSASNVEKIVTKFFKSGVIPTQIGVITPYEGQRSFIVSYMQFNGSLKKDLYKDVEVASVDAFQGREKDYIILSCVRSNEHQGIGFLSDPRRLNVALTRAKYGVVILGNPKVLSKHPLWHFLLTHYKEKICLVEGPLSNLQPSMIQFSKPRRTLGKAMESFRRHEINAKEVLGGQAALTDIARRSGTPSRFDPSFYRTHDPLGYIPSDAQSVKSQATYASGVPAFTANAGPFSQGLQRTNGAKRAQYGGAGYASSVISQDPGAGSTMETGSVVGSSVAPSERGGPDAANNIAYSQSDRLRRRLSFSSLGGASDLGSSLSALDYKSQDDAADLDDMRSQYSHSQSGFTEF</sequence>
<dbReference type="AlphaFoldDB" id="A0A9P6DKR1"/>
<dbReference type="InterPro" id="IPR045055">
    <property type="entry name" value="DNA2/NAM7-like"/>
</dbReference>
<evidence type="ECO:0000256" key="10">
    <source>
        <dbReference type="ARBA" id="ARBA00022840"/>
    </source>
</evidence>
<dbReference type="CDD" id="cd21400">
    <property type="entry name" value="ZBD_UPF1-like"/>
    <property type="match status" value="1"/>
</dbReference>
<dbReference type="GO" id="GO:0005524">
    <property type="term" value="F:ATP binding"/>
    <property type="evidence" value="ECO:0007669"/>
    <property type="project" value="UniProtKB-KW"/>
</dbReference>
<dbReference type="GO" id="GO:0005737">
    <property type="term" value="C:cytoplasm"/>
    <property type="evidence" value="ECO:0007669"/>
    <property type="project" value="UniProtKB-SubCell"/>
</dbReference>
<comment type="function">
    <text evidence="14">RNA-dependent helicase required for nonsense-mediated decay (NMD) of aberrant mRNAs containing premature stop codons and modulates the expression level of normal mRNAs. Also capable of unwinding double-stranded DNA and translocating on single-stranded DNA.</text>
</comment>
<feature type="domain" description="Upf1" evidence="17">
    <location>
        <begin position="103"/>
        <end position="258"/>
    </location>
</feature>
<evidence type="ECO:0000256" key="13">
    <source>
        <dbReference type="ARBA" id="ARBA00049390"/>
    </source>
</evidence>